<organism evidence="1 2">
    <name type="scientific">Weissella minor</name>
    <dbReference type="NCBI Taxonomy" id="1620"/>
    <lineage>
        <taxon>Bacteria</taxon>
        <taxon>Bacillati</taxon>
        <taxon>Bacillota</taxon>
        <taxon>Bacilli</taxon>
        <taxon>Lactobacillales</taxon>
        <taxon>Lactobacillaceae</taxon>
        <taxon>Weissella</taxon>
    </lineage>
</organism>
<keyword evidence="2" id="KW-1185">Reference proteome</keyword>
<dbReference type="EMBL" id="JQCD01000022">
    <property type="protein sequence ID" value="KRN77249.1"/>
    <property type="molecule type" value="Genomic_DNA"/>
</dbReference>
<dbReference type="STRING" id="1620.IV67_GL000037"/>
<gene>
    <name evidence="1" type="ORF">IV67_GL000037</name>
</gene>
<dbReference type="PATRIC" id="fig|1620.3.peg.39"/>
<sequence>MSEQVEPTMDYKTKIDKTDVLLIISSLAERLESSAGYTFLEEVSDEYPDEETMTLTETNL</sequence>
<protein>
    <submittedName>
        <fullName evidence="1">Uncharacterized protein</fullName>
    </submittedName>
</protein>
<evidence type="ECO:0000313" key="1">
    <source>
        <dbReference type="EMBL" id="KRN77249.1"/>
    </source>
</evidence>
<name>A0A0R2JJ33_9LACO</name>
<evidence type="ECO:0000313" key="2">
    <source>
        <dbReference type="Proteomes" id="UP000051673"/>
    </source>
</evidence>
<reference evidence="1 2" key="1">
    <citation type="journal article" date="2015" name="Genome Announc.">
        <title>Expanding the biotechnology potential of lactobacilli through comparative genomics of 213 strains and associated genera.</title>
        <authorList>
            <person name="Sun Z."/>
            <person name="Harris H.M."/>
            <person name="McCann A."/>
            <person name="Guo C."/>
            <person name="Argimon S."/>
            <person name="Zhang W."/>
            <person name="Yang X."/>
            <person name="Jeffery I.B."/>
            <person name="Cooney J.C."/>
            <person name="Kagawa T.F."/>
            <person name="Liu W."/>
            <person name="Song Y."/>
            <person name="Salvetti E."/>
            <person name="Wrobel A."/>
            <person name="Rasinkangas P."/>
            <person name="Parkhill J."/>
            <person name="Rea M.C."/>
            <person name="O'Sullivan O."/>
            <person name="Ritari J."/>
            <person name="Douillard F.P."/>
            <person name="Paul Ross R."/>
            <person name="Yang R."/>
            <person name="Briner A.E."/>
            <person name="Felis G.E."/>
            <person name="de Vos W.M."/>
            <person name="Barrangou R."/>
            <person name="Klaenhammer T.R."/>
            <person name="Caufield P.W."/>
            <person name="Cui Y."/>
            <person name="Zhang H."/>
            <person name="O'Toole P.W."/>
        </authorList>
    </citation>
    <scope>NUCLEOTIDE SEQUENCE [LARGE SCALE GENOMIC DNA]</scope>
    <source>
        <strain evidence="1 2">DSM 20014</strain>
    </source>
</reference>
<dbReference type="AlphaFoldDB" id="A0A0R2JJ33"/>
<dbReference type="RefSeq" id="WP_057787107.1">
    <property type="nucleotide sequence ID" value="NZ_JQCD01000022.1"/>
</dbReference>
<accession>A0A0R2JJ33</accession>
<dbReference type="Proteomes" id="UP000051673">
    <property type="component" value="Unassembled WGS sequence"/>
</dbReference>
<proteinExistence type="predicted"/>
<comment type="caution">
    <text evidence="1">The sequence shown here is derived from an EMBL/GenBank/DDBJ whole genome shotgun (WGS) entry which is preliminary data.</text>
</comment>